<comment type="caution">
    <text evidence="2">The sequence shown here is derived from an EMBL/GenBank/DDBJ whole genome shotgun (WGS) entry which is preliminary data.</text>
</comment>
<gene>
    <name evidence="2" type="ORF">HMPREF2130_08980</name>
</gene>
<accession>A0A096B7G5</accession>
<sequence length="68" mass="8194">MAVVIRFLFLFLIAFWVLRFFSRSVDIYWQSTIGAFFKWLGINGDLMMKIIIALTIFVSLLFALYRWY</sequence>
<dbReference type="RefSeq" id="WP_018026282.1">
    <property type="nucleotide sequence ID" value="NZ_JRNI01000043.1"/>
</dbReference>
<keyword evidence="1" id="KW-0472">Membrane</keyword>
<dbReference type="Proteomes" id="UP000029629">
    <property type="component" value="Unassembled WGS sequence"/>
</dbReference>
<keyword evidence="1" id="KW-1133">Transmembrane helix</keyword>
<protein>
    <submittedName>
        <fullName evidence="2">Uncharacterized protein</fullName>
    </submittedName>
</protein>
<proteinExistence type="predicted"/>
<evidence type="ECO:0000256" key="1">
    <source>
        <dbReference type="SAM" id="Phobius"/>
    </source>
</evidence>
<dbReference type="GeneID" id="93427921"/>
<dbReference type="AlphaFoldDB" id="A0A096B7G5"/>
<reference evidence="2 3" key="1">
    <citation type="submission" date="2014-07" db="EMBL/GenBank/DDBJ databases">
        <authorList>
            <person name="McCorrison J."/>
            <person name="Sanka R."/>
            <person name="Torralba M."/>
            <person name="Gillis M."/>
            <person name="Haft D.H."/>
            <person name="Methe B."/>
            <person name="Sutton G."/>
            <person name="Nelson K.E."/>
        </authorList>
    </citation>
    <scope>NUCLEOTIDE SEQUENCE [LARGE SCALE GENOMIC DNA]</scope>
    <source>
        <strain evidence="2 3">DNF00040</strain>
    </source>
</reference>
<organism evidence="2 3">
    <name type="scientific">Oligella urethralis DNF00040</name>
    <dbReference type="NCBI Taxonomy" id="1401065"/>
    <lineage>
        <taxon>Bacteria</taxon>
        <taxon>Pseudomonadati</taxon>
        <taxon>Pseudomonadota</taxon>
        <taxon>Betaproteobacteria</taxon>
        <taxon>Burkholderiales</taxon>
        <taxon>Alcaligenaceae</taxon>
        <taxon>Oligella</taxon>
    </lineage>
</organism>
<keyword evidence="1" id="KW-0812">Transmembrane</keyword>
<evidence type="ECO:0000313" key="3">
    <source>
        <dbReference type="Proteomes" id="UP000029629"/>
    </source>
</evidence>
<dbReference type="OrthoDB" id="8689844at2"/>
<keyword evidence="3" id="KW-1185">Reference proteome</keyword>
<evidence type="ECO:0000313" key="2">
    <source>
        <dbReference type="EMBL" id="KGF29184.1"/>
    </source>
</evidence>
<name>A0A096B7G5_9BURK</name>
<feature type="transmembrane region" description="Helical" evidence="1">
    <location>
        <begin position="46"/>
        <end position="65"/>
    </location>
</feature>
<dbReference type="EMBL" id="JRNI01000043">
    <property type="protein sequence ID" value="KGF29184.1"/>
    <property type="molecule type" value="Genomic_DNA"/>
</dbReference>